<dbReference type="Proteomes" id="UP000324222">
    <property type="component" value="Unassembled WGS sequence"/>
</dbReference>
<accession>A0A5B7EBV8</accession>
<keyword evidence="2" id="KW-1185">Reference proteome</keyword>
<gene>
    <name evidence="1" type="ORF">E2C01_024876</name>
</gene>
<name>A0A5B7EBV8_PORTR</name>
<proteinExistence type="predicted"/>
<comment type="caution">
    <text evidence="1">The sequence shown here is derived from an EMBL/GenBank/DDBJ whole genome shotgun (WGS) entry which is preliminary data.</text>
</comment>
<reference evidence="1 2" key="1">
    <citation type="submission" date="2019-05" db="EMBL/GenBank/DDBJ databases">
        <title>Another draft genome of Portunus trituberculatus and its Hox gene families provides insights of decapod evolution.</title>
        <authorList>
            <person name="Jeong J.-H."/>
            <person name="Song I."/>
            <person name="Kim S."/>
            <person name="Choi T."/>
            <person name="Kim D."/>
            <person name="Ryu S."/>
            <person name="Kim W."/>
        </authorList>
    </citation>
    <scope>NUCLEOTIDE SEQUENCE [LARGE SCALE GENOMIC DNA]</scope>
    <source>
        <tissue evidence="1">Muscle</tissue>
    </source>
</reference>
<protein>
    <submittedName>
        <fullName evidence="1">Uncharacterized protein</fullName>
    </submittedName>
</protein>
<sequence>MQTRLVTPPSHVQQEGTNKVYTVEASGEWQTARYQHQYMRRAGLAGLLHVTINQRDVASQYL</sequence>
<dbReference type="AlphaFoldDB" id="A0A5B7EBV8"/>
<organism evidence="1 2">
    <name type="scientific">Portunus trituberculatus</name>
    <name type="common">Swimming crab</name>
    <name type="synonym">Neptunus trituberculatus</name>
    <dbReference type="NCBI Taxonomy" id="210409"/>
    <lineage>
        <taxon>Eukaryota</taxon>
        <taxon>Metazoa</taxon>
        <taxon>Ecdysozoa</taxon>
        <taxon>Arthropoda</taxon>
        <taxon>Crustacea</taxon>
        <taxon>Multicrustacea</taxon>
        <taxon>Malacostraca</taxon>
        <taxon>Eumalacostraca</taxon>
        <taxon>Eucarida</taxon>
        <taxon>Decapoda</taxon>
        <taxon>Pleocyemata</taxon>
        <taxon>Brachyura</taxon>
        <taxon>Eubrachyura</taxon>
        <taxon>Portunoidea</taxon>
        <taxon>Portunidae</taxon>
        <taxon>Portuninae</taxon>
        <taxon>Portunus</taxon>
    </lineage>
</organism>
<evidence type="ECO:0000313" key="1">
    <source>
        <dbReference type="EMBL" id="MPC31581.1"/>
    </source>
</evidence>
<dbReference type="EMBL" id="VSRR010002465">
    <property type="protein sequence ID" value="MPC31581.1"/>
    <property type="molecule type" value="Genomic_DNA"/>
</dbReference>
<evidence type="ECO:0000313" key="2">
    <source>
        <dbReference type="Proteomes" id="UP000324222"/>
    </source>
</evidence>